<feature type="transmembrane region" description="Helical" evidence="6">
    <location>
        <begin position="351"/>
        <end position="371"/>
    </location>
</feature>
<keyword evidence="2" id="KW-1003">Cell membrane</keyword>
<evidence type="ECO:0000256" key="4">
    <source>
        <dbReference type="ARBA" id="ARBA00022989"/>
    </source>
</evidence>
<comment type="subcellular location">
    <subcellularLocation>
        <location evidence="1">Cell membrane</location>
        <topology evidence="1">Multi-pass membrane protein</topology>
    </subcellularLocation>
</comment>
<dbReference type="PANTHER" id="PTHR30250:SF11">
    <property type="entry name" value="O-ANTIGEN TRANSPORTER-RELATED"/>
    <property type="match status" value="1"/>
</dbReference>
<gene>
    <name evidence="7" type="ORF">IQ782_09525</name>
</gene>
<keyword evidence="3 6" id="KW-0812">Transmembrane</keyword>
<feature type="transmembrane region" description="Helical" evidence="6">
    <location>
        <begin position="101"/>
        <end position="119"/>
    </location>
</feature>
<feature type="transmembrane region" description="Helical" evidence="6">
    <location>
        <begin position="131"/>
        <end position="155"/>
    </location>
</feature>
<dbReference type="Proteomes" id="UP000607796">
    <property type="component" value="Unassembled WGS sequence"/>
</dbReference>
<evidence type="ECO:0000256" key="1">
    <source>
        <dbReference type="ARBA" id="ARBA00004651"/>
    </source>
</evidence>
<feature type="transmembrane region" description="Helical" evidence="6">
    <location>
        <begin position="167"/>
        <end position="187"/>
    </location>
</feature>
<dbReference type="RefSeq" id="WP_194134394.1">
    <property type="nucleotide sequence ID" value="NZ_JADFFK010000006.1"/>
</dbReference>
<feature type="transmembrane region" description="Helical" evidence="6">
    <location>
        <begin position="378"/>
        <end position="399"/>
    </location>
</feature>
<evidence type="ECO:0000256" key="5">
    <source>
        <dbReference type="ARBA" id="ARBA00023136"/>
    </source>
</evidence>
<keyword evidence="8" id="KW-1185">Reference proteome</keyword>
<evidence type="ECO:0000313" key="7">
    <source>
        <dbReference type="EMBL" id="MBE9637077.1"/>
    </source>
</evidence>
<dbReference type="EMBL" id="JADFFK010000006">
    <property type="protein sequence ID" value="MBE9637077.1"/>
    <property type="molecule type" value="Genomic_DNA"/>
</dbReference>
<feature type="transmembrane region" description="Helical" evidence="6">
    <location>
        <begin position="405"/>
        <end position="426"/>
    </location>
</feature>
<comment type="caution">
    <text evidence="7">The sequence shown here is derived from an EMBL/GenBank/DDBJ whole genome shotgun (WGS) entry which is preliminary data.</text>
</comment>
<name>A0ABR9X0K3_9RHOB</name>
<protein>
    <recommendedName>
        <fullName evidence="9">Membrane protein involved in the export of O-antigen and teichoic acid</fullName>
    </recommendedName>
</protein>
<evidence type="ECO:0000256" key="2">
    <source>
        <dbReference type="ARBA" id="ARBA00022475"/>
    </source>
</evidence>
<feature type="transmembrane region" description="Helical" evidence="6">
    <location>
        <begin position="62"/>
        <end position="80"/>
    </location>
</feature>
<proteinExistence type="predicted"/>
<feature type="transmembrane region" description="Helical" evidence="6">
    <location>
        <begin position="309"/>
        <end position="331"/>
    </location>
</feature>
<organism evidence="7 8">
    <name type="scientific">Salipiger mangrovisoli</name>
    <dbReference type="NCBI Taxonomy" id="2865933"/>
    <lineage>
        <taxon>Bacteria</taxon>
        <taxon>Pseudomonadati</taxon>
        <taxon>Pseudomonadota</taxon>
        <taxon>Alphaproteobacteria</taxon>
        <taxon>Rhodobacterales</taxon>
        <taxon>Roseobacteraceae</taxon>
        <taxon>Salipiger</taxon>
    </lineage>
</organism>
<evidence type="ECO:0000256" key="6">
    <source>
        <dbReference type="SAM" id="Phobius"/>
    </source>
</evidence>
<evidence type="ECO:0000313" key="8">
    <source>
        <dbReference type="Proteomes" id="UP000607796"/>
    </source>
</evidence>
<evidence type="ECO:0008006" key="9">
    <source>
        <dbReference type="Google" id="ProtNLM"/>
    </source>
</evidence>
<keyword evidence="4 6" id="KW-1133">Transmembrane helix</keyword>
<dbReference type="InterPro" id="IPR050833">
    <property type="entry name" value="Poly_Biosynth_Transport"/>
</dbReference>
<keyword evidence="5 6" id="KW-0472">Membrane</keyword>
<feature type="transmembrane region" description="Helical" evidence="6">
    <location>
        <begin position="20"/>
        <end position="42"/>
    </location>
</feature>
<dbReference type="PANTHER" id="PTHR30250">
    <property type="entry name" value="PST FAMILY PREDICTED COLANIC ACID TRANSPORTER"/>
    <property type="match status" value="1"/>
</dbReference>
<sequence>MNTIQKKIVGSEILQALASFSVVMLARVGGNLATLAYTLIFVRLLTPAEFGAVSSLWSLAQLLVPLATLNLAPVAIRAVVRARQNGTDDLAAGFIAFSRQAIAIAAPCTMALYLAIVWIKFPEYLHTSLAGVLLVTLMIAGMARVQTGAAIGVALDKAAASQVPRELVRPLMLLAMLLVVAALGLKLTVSSALVLYAITVIANMALQHYLLRDALAFTKAQAPRIENPKAWLTTGLYLLPSRMINDNAKILMIVVASTVLSLEQVALITVALSLSGLLGFAISAVEISFSAKLSRALHARQEQRTTKLLAVGGATKLVLCAIMVLAVLFALKPLLAAFGKHYTSADGITLTLMAIPLIKALFGKADLVLLVHDMRKPIFWVQLMTLVLLPVSALLTLVLPMFDPAMVTSIGFVFAFFVGYAGLWWVSLKRTGIDTSAPGAMIKLLRARTST</sequence>
<reference evidence="7 8" key="1">
    <citation type="journal article" date="2021" name="Int. J. Syst. Evol. Microbiol.">
        <title>Salipiger mangrovisoli sp. nov., isolated from mangrove soil and the proposal for the reclassification of Paraphaeobacter pallidus as Salipiger pallidus comb. nov.</title>
        <authorList>
            <person name="Du J."/>
            <person name="Liu Y."/>
            <person name="Pei T."/>
            <person name="Deng M.R."/>
            <person name="Zhu H."/>
        </authorList>
    </citation>
    <scope>NUCLEOTIDE SEQUENCE [LARGE SCALE GENOMIC DNA]</scope>
    <source>
        <strain evidence="7 8">6D45A</strain>
    </source>
</reference>
<accession>A0ABR9X0K3</accession>
<evidence type="ECO:0000256" key="3">
    <source>
        <dbReference type="ARBA" id="ARBA00022692"/>
    </source>
</evidence>